<dbReference type="RefSeq" id="WP_379839866.1">
    <property type="nucleotide sequence ID" value="NZ_JBHRYQ010000001.1"/>
</dbReference>
<proteinExistence type="predicted"/>
<dbReference type="PANTHER" id="PTHR43048:SF3">
    <property type="entry name" value="METHYLMALONYL-COA EPIMERASE, MITOCHONDRIAL"/>
    <property type="match status" value="1"/>
</dbReference>
<dbReference type="InterPro" id="IPR051785">
    <property type="entry name" value="MMCE/EMCE_epimerase"/>
</dbReference>
<dbReference type="InterPro" id="IPR004360">
    <property type="entry name" value="Glyas_Fos-R_dOase_dom"/>
</dbReference>
<dbReference type="Proteomes" id="UP001595616">
    <property type="component" value="Unassembled WGS sequence"/>
</dbReference>
<evidence type="ECO:0000259" key="2">
    <source>
        <dbReference type="PROSITE" id="PS51819"/>
    </source>
</evidence>
<comment type="caution">
    <text evidence="3">The sequence shown here is derived from an EMBL/GenBank/DDBJ whole genome shotgun (WGS) entry which is preliminary data.</text>
</comment>
<dbReference type="SUPFAM" id="SSF54593">
    <property type="entry name" value="Glyoxalase/Bleomycin resistance protein/Dihydroxybiphenyl dioxygenase"/>
    <property type="match status" value="2"/>
</dbReference>
<protein>
    <submittedName>
        <fullName evidence="3">VOC family protein</fullName>
    </submittedName>
</protein>
<gene>
    <name evidence="3" type="ORF">ACFOOI_20015</name>
</gene>
<dbReference type="InterPro" id="IPR037523">
    <property type="entry name" value="VOC_core"/>
</dbReference>
<evidence type="ECO:0000313" key="4">
    <source>
        <dbReference type="Proteomes" id="UP001595616"/>
    </source>
</evidence>
<name>A0ABV7Z0Y4_9BACT</name>
<dbReference type="PANTHER" id="PTHR43048">
    <property type="entry name" value="METHYLMALONYL-COA EPIMERASE"/>
    <property type="match status" value="1"/>
</dbReference>
<evidence type="ECO:0000313" key="3">
    <source>
        <dbReference type="EMBL" id="MFC3812960.1"/>
    </source>
</evidence>
<dbReference type="EMBL" id="JBHRYQ010000001">
    <property type="protein sequence ID" value="MFC3812960.1"/>
    <property type="molecule type" value="Genomic_DNA"/>
</dbReference>
<organism evidence="3 4">
    <name type="scientific">Lacihabitans lacunae</name>
    <dbReference type="NCBI Taxonomy" id="1028214"/>
    <lineage>
        <taxon>Bacteria</taxon>
        <taxon>Pseudomonadati</taxon>
        <taxon>Bacteroidota</taxon>
        <taxon>Cytophagia</taxon>
        <taxon>Cytophagales</taxon>
        <taxon>Leadbetterellaceae</taxon>
        <taxon>Lacihabitans</taxon>
    </lineage>
</organism>
<reference evidence="4" key="1">
    <citation type="journal article" date="2019" name="Int. J. Syst. Evol. Microbiol.">
        <title>The Global Catalogue of Microorganisms (GCM) 10K type strain sequencing project: providing services to taxonomists for standard genome sequencing and annotation.</title>
        <authorList>
            <consortium name="The Broad Institute Genomics Platform"/>
            <consortium name="The Broad Institute Genome Sequencing Center for Infectious Disease"/>
            <person name="Wu L."/>
            <person name="Ma J."/>
        </authorList>
    </citation>
    <scope>NUCLEOTIDE SEQUENCE [LARGE SCALE GENOMIC DNA]</scope>
    <source>
        <strain evidence="4">CECT 7956</strain>
    </source>
</reference>
<accession>A0ABV7Z0Y4</accession>
<sequence length="348" mass="38498">MSNNENLISGIQQVGIGVSDAWESFKWYNVNLGLNVPVFDDVAEAKLMVNYTKGNIRQRRAILAVNMAGGGGAEIWESKTPLPIAADSEPQLGDLGIFAVKFKTHDVLTFAKDHKLTVYKNPEEKPVVWLKDNYGNQLQVVDDNSWFKSGVSNAGGVLGVVLGVSDIEKSLVLYKELLGLTTVVYDKTGTFGDLEPLAANQNTFRRVLLRKSQSTEGAFSKLFGNIELELVQKIDGNVKTIMAGRSWGDLGFIHLCFDALDMDKLGQKLKSGGFPFVVDSANSFDMGDAAGRFTYIEDPDGTLIEFVETHKVPVLKKIGWYINLQKRKTQKPLPNWMVNTLGWGKVKF</sequence>
<keyword evidence="1" id="KW-0479">Metal-binding</keyword>
<feature type="domain" description="VOC" evidence="2">
    <location>
        <begin position="156"/>
        <end position="309"/>
    </location>
</feature>
<dbReference type="InterPro" id="IPR029068">
    <property type="entry name" value="Glyas_Bleomycin-R_OHBP_Dase"/>
</dbReference>
<dbReference type="Gene3D" id="3.10.180.10">
    <property type="entry name" value="2,3-Dihydroxybiphenyl 1,2-Dioxygenase, domain 1"/>
    <property type="match status" value="1"/>
</dbReference>
<dbReference type="Pfam" id="PF00903">
    <property type="entry name" value="Glyoxalase"/>
    <property type="match status" value="1"/>
</dbReference>
<dbReference type="PROSITE" id="PS51819">
    <property type="entry name" value="VOC"/>
    <property type="match status" value="1"/>
</dbReference>
<evidence type="ECO:0000256" key="1">
    <source>
        <dbReference type="ARBA" id="ARBA00022723"/>
    </source>
</evidence>
<keyword evidence="4" id="KW-1185">Reference proteome</keyword>